<reference evidence="1" key="1">
    <citation type="journal article" date="2014" name="Front. Microbiol.">
        <title>High frequency of phylogenetically diverse reductive dehalogenase-homologous genes in deep subseafloor sedimentary metagenomes.</title>
        <authorList>
            <person name="Kawai M."/>
            <person name="Futagami T."/>
            <person name="Toyoda A."/>
            <person name="Takaki Y."/>
            <person name="Nishi S."/>
            <person name="Hori S."/>
            <person name="Arai W."/>
            <person name="Tsubouchi T."/>
            <person name="Morono Y."/>
            <person name="Uchiyama I."/>
            <person name="Ito T."/>
            <person name="Fujiyama A."/>
            <person name="Inagaki F."/>
            <person name="Takami H."/>
        </authorList>
    </citation>
    <scope>NUCLEOTIDE SEQUENCE</scope>
    <source>
        <strain evidence="1">Expedition CK06-06</strain>
    </source>
</reference>
<evidence type="ECO:0000313" key="1">
    <source>
        <dbReference type="EMBL" id="GAF91352.1"/>
    </source>
</evidence>
<gene>
    <name evidence="1" type="ORF">S01H1_27630</name>
</gene>
<dbReference type="AlphaFoldDB" id="X0TT51"/>
<comment type="caution">
    <text evidence="1">The sequence shown here is derived from an EMBL/GenBank/DDBJ whole genome shotgun (WGS) entry which is preliminary data.</text>
</comment>
<sequence length="107" mass="12888">EKYGIRMYHYSYVFADQVYQKIAYYKAAISKDNCIDNYFNEIYIPWILGNEMARNAIESKYKGVHEFKVSYRKEAYTKPFEGTHPKVILDSMNELKEKFNEQLKKYV</sequence>
<protein>
    <submittedName>
        <fullName evidence="1">Uncharacterized protein</fullName>
    </submittedName>
</protein>
<organism evidence="1">
    <name type="scientific">marine sediment metagenome</name>
    <dbReference type="NCBI Taxonomy" id="412755"/>
    <lineage>
        <taxon>unclassified sequences</taxon>
        <taxon>metagenomes</taxon>
        <taxon>ecological metagenomes</taxon>
    </lineage>
</organism>
<proteinExistence type="predicted"/>
<accession>X0TT51</accession>
<feature type="non-terminal residue" evidence="1">
    <location>
        <position position="1"/>
    </location>
</feature>
<name>X0TT51_9ZZZZ</name>
<dbReference type="EMBL" id="BARS01016843">
    <property type="protein sequence ID" value="GAF91352.1"/>
    <property type="molecule type" value="Genomic_DNA"/>
</dbReference>